<dbReference type="HOGENOM" id="CLU_2706495_0_0_1"/>
<reference evidence="3" key="2">
    <citation type="submission" date="2015-01" db="EMBL/GenBank/DDBJ databases">
        <title>Evolutionary Origins and Diversification of the Mycorrhizal Mutualists.</title>
        <authorList>
            <consortium name="DOE Joint Genome Institute"/>
            <consortium name="Mycorrhizal Genomics Consortium"/>
            <person name="Kohler A."/>
            <person name="Kuo A."/>
            <person name="Nagy L.G."/>
            <person name="Floudas D."/>
            <person name="Copeland A."/>
            <person name="Barry K.W."/>
            <person name="Cichocki N."/>
            <person name="Veneault-Fourrey C."/>
            <person name="LaButti K."/>
            <person name="Lindquist E.A."/>
            <person name="Lipzen A."/>
            <person name="Lundell T."/>
            <person name="Morin E."/>
            <person name="Murat C."/>
            <person name="Riley R."/>
            <person name="Ohm R."/>
            <person name="Sun H."/>
            <person name="Tunlid A."/>
            <person name="Henrissat B."/>
            <person name="Grigoriev I.V."/>
            <person name="Hibbett D.S."/>
            <person name="Martin F."/>
        </authorList>
    </citation>
    <scope>NUCLEOTIDE SEQUENCE [LARGE SCALE GENOMIC DNA]</scope>
    <source>
        <strain evidence="3">UH-Slu-Lm8-n1</strain>
    </source>
</reference>
<accession>A0A0D0BHR6</accession>
<proteinExistence type="predicted"/>
<keyword evidence="3" id="KW-1185">Reference proteome</keyword>
<dbReference type="Proteomes" id="UP000054485">
    <property type="component" value="Unassembled WGS sequence"/>
</dbReference>
<dbReference type="AlphaFoldDB" id="A0A0D0BHR6"/>
<evidence type="ECO:0000313" key="2">
    <source>
        <dbReference type="EMBL" id="KIK42728.1"/>
    </source>
</evidence>
<feature type="compositionally biased region" description="Low complexity" evidence="1">
    <location>
        <begin position="55"/>
        <end position="64"/>
    </location>
</feature>
<gene>
    <name evidence="2" type="ORF">CY34DRAFT_804555</name>
</gene>
<evidence type="ECO:0000313" key="3">
    <source>
        <dbReference type="Proteomes" id="UP000054485"/>
    </source>
</evidence>
<name>A0A0D0BHR6_9AGAM</name>
<dbReference type="InParanoid" id="A0A0D0BHR6"/>
<reference evidence="2 3" key="1">
    <citation type="submission" date="2014-04" db="EMBL/GenBank/DDBJ databases">
        <authorList>
            <consortium name="DOE Joint Genome Institute"/>
            <person name="Kuo A."/>
            <person name="Ruytinx J."/>
            <person name="Rineau F."/>
            <person name="Colpaert J."/>
            <person name="Kohler A."/>
            <person name="Nagy L.G."/>
            <person name="Floudas D."/>
            <person name="Copeland A."/>
            <person name="Barry K.W."/>
            <person name="Cichocki N."/>
            <person name="Veneault-Fourrey C."/>
            <person name="LaButti K."/>
            <person name="Lindquist E.A."/>
            <person name="Lipzen A."/>
            <person name="Lundell T."/>
            <person name="Morin E."/>
            <person name="Murat C."/>
            <person name="Sun H."/>
            <person name="Tunlid A."/>
            <person name="Henrissat B."/>
            <person name="Grigoriev I.V."/>
            <person name="Hibbett D.S."/>
            <person name="Martin F."/>
            <person name="Nordberg H.P."/>
            <person name="Cantor M.N."/>
            <person name="Hua S.X."/>
        </authorList>
    </citation>
    <scope>NUCLEOTIDE SEQUENCE [LARGE SCALE GENOMIC DNA]</scope>
    <source>
        <strain evidence="2 3">UH-Slu-Lm8-n1</strain>
    </source>
</reference>
<sequence length="73" mass="8043">MEAVPPVALLHHQRQKLTIGHQFLFDGADAYLASVNSSFIIGLQVHRARRERHASATSTASAHRPPSFVLINT</sequence>
<feature type="region of interest" description="Disordered" evidence="1">
    <location>
        <begin position="52"/>
        <end position="73"/>
    </location>
</feature>
<organism evidence="2 3">
    <name type="scientific">Suillus luteus UH-Slu-Lm8-n1</name>
    <dbReference type="NCBI Taxonomy" id="930992"/>
    <lineage>
        <taxon>Eukaryota</taxon>
        <taxon>Fungi</taxon>
        <taxon>Dikarya</taxon>
        <taxon>Basidiomycota</taxon>
        <taxon>Agaricomycotina</taxon>
        <taxon>Agaricomycetes</taxon>
        <taxon>Agaricomycetidae</taxon>
        <taxon>Boletales</taxon>
        <taxon>Suillineae</taxon>
        <taxon>Suillaceae</taxon>
        <taxon>Suillus</taxon>
    </lineage>
</organism>
<protein>
    <submittedName>
        <fullName evidence="2">Uncharacterized protein</fullName>
    </submittedName>
</protein>
<evidence type="ECO:0000256" key="1">
    <source>
        <dbReference type="SAM" id="MobiDB-lite"/>
    </source>
</evidence>
<dbReference type="EMBL" id="KN835230">
    <property type="protein sequence ID" value="KIK42728.1"/>
    <property type="molecule type" value="Genomic_DNA"/>
</dbReference>